<evidence type="ECO:0000256" key="1">
    <source>
        <dbReference type="SAM" id="Phobius"/>
    </source>
</evidence>
<feature type="domain" description="Predicted membrane protein YciQ-like C-terminal" evidence="3">
    <location>
        <begin position="269"/>
        <end position="493"/>
    </location>
</feature>
<feature type="signal peptide" evidence="2">
    <location>
        <begin position="1"/>
        <end position="21"/>
    </location>
</feature>
<accession>A0ABQ6YFT0</accession>
<proteinExistence type="predicted"/>
<organism evidence="4 5">
    <name type="scientific">Nocardia caishijiensis</name>
    <dbReference type="NCBI Taxonomy" id="184756"/>
    <lineage>
        <taxon>Bacteria</taxon>
        <taxon>Bacillati</taxon>
        <taxon>Actinomycetota</taxon>
        <taxon>Actinomycetes</taxon>
        <taxon>Mycobacteriales</taxon>
        <taxon>Nocardiaceae</taxon>
        <taxon>Nocardia</taxon>
    </lineage>
</organism>
<protein>
    <submittedName>
        <fullName evidence="4">Membrane protein DUF2207</fullName>
    </submittedName>
</protein>
<evidence type="ECO:0000259" key="3">
    <source>
        <dbReference type="Pfam" id="PF20990"/>
    </source>
</evidence>
<comment type="caution">
    <text evidence="4">The sequence shown here is derived from an EMBL/GenBank/DDBJ whole genome shotgun (WGS) entry which is preliminary data.</text>
</comment>
<keyword evidence="1" id="KW-0472">Membrane</keyword>
<dbReference type="EMBL" id="VMSD01000012">
    <property type="protein sequence ID" value="KAF0836757.1"/>
    <property type="molecule type" value="Genomic_DNA"/>
</dbReference>
<evidence type="ECO:0000313" key="5">
    <source>
        <dbReference type="Proteomes" id="UP000798951"/>
    </source>
</evidence>
<sequence>MLTFRGGAAGALLLASVGLLAAAPVAHTQPAGVSITADLTLTETGVLRVVETVEVPADGNFTMSLPLRLGLGDGVERVFKVTDVSATGAGTATTVDDQFVVEAKPGESKFTYTVHNTVSDAPGTQMFHWLGVLNADIASLDVSVISPSFQMGIVDCKLGAAGNARPCAEVHVEPDGVLYLSQTDLRKGDAIDLTLQMPPGTVPANADVRDGDSNNFFAVTTPVLAAFGALLLALAGMLAYVLTARKRGATARASSDTFDPLVTTGDRMEFTTPDGVLPGEAGLLLDEHVDPVDIAATVVDLAVRRYLWIAPVNARGEDDWRISRVNSPDDQLREYEKVVYDMLLPEGTDTVAVRELRAPGRLQLDPIREAMRRDAVSTGAMADPGQRMLPRWIGAALIAVGAATTLALALTAGHALVGVAVVLAGVAAVLLPNYLPTRTTLGDTVVGRIKAMQRGLDTVSRDRIPPIDQETIFSRALPYTVISGRADNWIRAFRDMDPSADSQPGLYWFAGYDRDRNLHRFASQFPFFITALEGACSSASPRIQAGPPSPRS</sequence>
<feature type="transmembrane region" description="Helical" evidence="1">
    <location>
        <begin position="392"/>
        <end position="410"/>
    </location>
</feature>
<keyword evidence="1" id="KW-1133">Transmembrane helix</keyword>
<dbReference type="InterPro" id="IPR048389">
    <property type="entry name" value="YciQ-like_C"/>
</dbReference>
<evidence type="ECO:0000256" key="2">
    <source>
        <dbReference type="SAM" id="SignalP"/>
    </source>
</evidence>
<keyword evidence="2" id="KW-0732">Signal</keyword>
<feature type="transmembrane region" description="Helical" evidence="1">
    <location>
        <begin position="223"/>
        <end position="242"/>
    </location>
</feature>
<dbReference type="Pfam" id="PF20990">
    <property type="entry name" value="DUF2207_C"/>
    <property type="match status" value="1"/>
</dbReference>
<keyword evidence="1" id="KW-0812">Transmembrane</keyword>
<feature type="transmembrane region" description="Helical" evidence="1">
    <location>
        <begin position="416"/>
        <end position="435"/>
    </location>
</feature>
<reference evidence="4 5" key="1">
    <citation type="submission" date="2019-07" db="EMBL/GenBank/DDBJ databases">
        <title>Genomic Encyclopedia of Type Strains, Phase IV (KMG-IV): sequencing the most valuable type-strain genomes for metagenomic binning, comparative biology and taxonomic classification.</title>
        <authorList>
            <person name="Goeker M."/>
        </authorList>
    </citation>
    <scope>NUCLEOTIDE SEQUENCE [LARGE SCALE GENOMIC DNA]</scope>
    <source>
        <strain evidence="4 5">DSM 44831</strain>
    </source>
</reference>
<keyword evidence="5" id="KW-1185">Reference proteome</keyword>
<feature type="chain" id="PRO_5045080559" evidence="2">
    <location>
        <begin position="22"/>
        <end position="552"/>
    </location>
</feature>
<evidence type="ECO:0000313" key="4">
    <source>
        <dbReference type="EMBL" id="KAF0836757.1"/>
    </source>
</evidence>
<dbReference type="RefSeq" id="WP_067977681.1">
    <property type="nucleotide sequence ID" value="NZ_VMSD01000012.1"/>
</dbReference>
<dbReference type="Proteomes" id="UP000798951">
    <property type="component" value="Unassembled WGS sequence"/>
</dbReference>
<gene>
    <name evidence="4" type="ORF">FNL39_11272</name>
</gene>
<name>A0ABQ6YFT0_9NOCA</name>